<dbReference type="EMBL" id="VTWT01000004">
    <property type="protein sequence ID" value="KAA9338789.1"/>
    <property type="molecule type" value="Genomic_DNA"/>
</dbReference>
<keyword evidence="2" id="KW-1185">Reference proteome</keyword>
<sequence length="969" mass="112764">MHQLCHPRLASQLQAVLTDPEAPRSSLRFAIDMVLACEVRELTPILVNQALDVRLPFATRSIALDTLVHLIDNDSRVALRPLRLQIPLEDTRDEFRGDLLRILWPSHLSPEELLPLLTPEKDEQLFGSYRAFLLQIEKEDIAFSLSSVLASLQWLSQNVPALAHQYSREDFWIRINKLVWRSSWQFINEAGVLKAMTKLFIVMDEHHQPFSLEEANDETRFKLFESLLHHKNRPHPQSLVFNFHNQPTLLSQEDWDNVYALVMTPLTSKTREWLTKVLILLLDLTPTDSPGSIYSKRYDQLHEAKRRFASSRRVLYPRFKAEDLTSEDNLQSRKYFQDIRNRKRKDVLKKKRRRKLKLRQIVKGQKHIQLILVQGITASFREWNFLLHYLSSKKTNAGFLADTDISQSNRWAKLSSTQKNKVVDLAYDIILRHPIPPQEWFTLGGGINYFAISLYRAILLCQKQRPAYLQSFPANFWENWSGFLVQLESTLDNDHQYELVKLAAISAPTAVDVAVFQQADAYDDRKEFSSFYQLKFLYQALPKAKFSNLMLLAIKFNAWRDDYSASVLVDMLNLSYKPAMDYAMQLINEPNDRLPLTIAVYKWLLFKPRTARTDSWEHWEQLSTHPNLAATVIRQSVNHPRAGELQHLAILEEQQLHTLILWLTYAFKLIPEDIDDWDNSNPLGSFGALRTAAASELASRGTISAWELLKELSIHFGAPYWVQVHLDQVRENLRRNSWEPITPDALIALSQDSNRRWIKSATDLQELVLESLNRFQIDLHNELIAAEVLWIPVKATDRRKKSGYEVRDENFLSNVIRRHLVQDLQRTDILVKREVEIRSSLGRETGQRTDIFVDAFSREVNGNKADIVSVVIEVKLSKNKEVETALNNQLIPYLIDQKYKHGIYLIGWHYGNHDNKPSDKKSLPNLYRLLEKQTQDVDKDYFIRTKLLDIRLPADKARSEADKPFFEVI</sequence>
<dbReference type="Proteomes" id="UP000326570">
    <property type="component" value="Unassembled WGS sequence"/>
</dbReference>
<evidence type="ECO:0000313" key="1">
    <source>
        <dbReference type="EMBL" id="KAA9338789.1"/>
    </source>
</evidence>
<proteinExistence type="predicted"/>
<comment type="caution">
    <text evidence="1">The sequence shown here is derived from an EMBL/GenBank/DDBJ whole genome shotgun (WGS) entry which is preliminary data.</text>
</comment>
<dbReference type="RefSeq" id="WP_150903422.1">
    <property type="nucleotide sequence ID" value="NZ_VTWT01000004.1"/>
</dbReference>
<accession>A0A5N1J126</accession>
<protein>
    <submittedName>
        <fullName evidence="1">Uncharacterized protein</fullName>
    </submittedName>
</protein>
<name>A0A5N1J126_9BACT</name>
<evidence type="ECO:0000313" key="2">
    <source>
        <dbReference type="Proteomes" id="UP000326570"/>
    </source>
</evidence>
<dbReference type="AlphaFoldDB" id="A0A5N1J126"/>
<reference evidence="1 2" key="1">
    <citation type="submission" date="2019-09" db="EMBL/GenBank/DDBJ databases">
        <title>Genome sequence of Adhaeribacter sp. M2.</title>
        <authorList>
            <person name="Srinivasan S."/>
        </authorList>
    </citation>
    <scope>NUCLEOTIDE SEQUENCE [LARGE SCALE GENOMIC DNA]</scope>
    <source>
        <strain evidence="1 2">M2</strain>
    </source>
</reference>
<gene>
    <name evidence="1" type="ORF">F0P94_08305</name>
</gene>
<organism evidence="1 2">
    <name type="scientific">Adhaeribacter soli</name>
    <dbReference type="NCBI Taxonomy" id="2607655"/>
    <lineage>
        <taxon>Bacteria</taxon>
        <taxon>Pseudomonadati</taxon>
        <taxon>Bacteroidota</taxon>
        <taxon>Cytophagia</taxon>
        <taxon>Cytophagales</taxon>
        <taxon>Hymenobacteraceae</taxon>
        <taxon>Adhaeribacter</taxon>
    </lineage>
</organism>